<evidence type="ECO:0000256" key="1">
    <source>
        <dbReference type="SAM" id="MobiDB-lite"/>
    </source>
</evidence>
<accession>A0AAN7FL96</accession>
<keyword evidence="3" id="KW-1185">Reference proteome</keyword>
<evidence type="ECO:0000313" key="2">
    <source>
        <dbReference type="EMBL" id="KAK4592379.1"/>
    </source>
</evidence>
<sequence length="281" mass="31952">MYPPLNGAVHFGVYDECKSSCQLVLSFDLGDEVFRLISLPNAAVRQGIVQTSVIGGSLSLLFYYDRHVDNNCFAIWVMKDYGVVDSWAKLLAVDVNKEIIRVLGLRKNGSILVEAELTRGWGLSSYDPKSQQVKNLGICGRPYYFHVDNYVENLVLLNKPNDAVSERGVSRKRKCRSTSDEERVCQQKTQLEERVCQQKTLLQQQKIILKKQDKILKQQEIILKQQREEMAWQTEKMVTLKSQLAILIQQLRGQSRDMFSGARDQSATQVQQGSSSASQET</sequence>
<gene>
    <name evidence="2" type="ORF">RGQ29_016787</name>
</gene>
<protein>
    <recommendedName>
        <fullName evidence="4">F-box associated domain-containing protein</fullName>
    </recommendedName>
</protein>
<dbReference type="Proteomes" id="UP001324115">
    <property type="component" value="Unassembled WGS sequence"/>
</dbReference>
<evidence type="ECO:0000313" key="3">
    <source>
        <dbReference type="Proteomes" id="UP001324115"/>
    </source>
</evidence>
<dbReference type="EMBL" id="JAXUIC010000004">
    <property type="protein sequence ID" value="KAK4592379.1"/>
    <property type="molecule type" value="Genomic_DNA"/>
</dbReference>
<organism evidence="2 3">
    <name type="scientific">Quercus rubra</name>
    <name type="common">Northern red oak</name>
    <name type="synonym">Quercus borealis</name>
    <dbReference type="NCBI Taxonomy" id="3512"/>
    <lineage>
        <taxon>Eukaryota</taxon>
        <taxon>Viridiplantae</taxon>
        <taxon>Streptophyta</taxon>
        <taxon>Embryophyta</taxon>
        <taxon>Tracheophyta</taxon>
        <taxon>Spermatophyta</taxon>
        <taxon>Magnoliopsida</taxon>
        <taxon>eudicotyledons</taxon>
        <taxon>Gunneridae</taxon>
        <taxon>Pentapetalae</taxon>
        <taxon>rosids</taxon>
        <taxon>fabids</taxon>
        <taxon>Fagales</taxon>
        <taxon>Fagaceae</taxon>
        <taxon>Quercus</taxon>
    </lineage>
</organism>
<feature type="compositionally biased region" description="Polar residues" evidence="1">
    <location>
        <begin position="263"/>
        <end position="281"/>
    </location>
</feature>
<feature type="region of interest" description="Disordered" evidence="1">
    <location>
        <begin position="257"/>
        <end position="281"/>
    </location>
</feature>
<reference evidence="2 3" key="1">
    <citation type="journal article" date="2023" name="G3 (Bethesda)">
        <title>A haplotype-resolved chromosome-scale genome for Quercus rubra L. provides insights into the genetics of adaptive traits for red oak species.</title>
        <authorList>
            <person name="Kapoor B."/>
            <person name="Jenkins J."/>
            <person name="Schmutz J."/>
            <person name="Zhebentyayeva T."/>
            <person name="Kuelheim C."/>
            <person name="Coggeshall M."/>
            <person name="Heim C."/>
            <person name="Lasky J.R."/>
            <person name="Leites L."/>
            <person name="Islam-Faridi N."/>
            <person name="Romero-Severson J."/>
            <person name="DeLeo V.L."/>
            <person name="Lucas S.M."/>
            <person name="Lazic D."/>
            <person name="Gailing O."/>
            <person name="Carlson J."/>
            <person name="Staton M."/>
        </authorList>
    </citation>
    <scope>NUCLEOTIDE SEQUENCE [LARGE SCALE GENOMIC DNA]</scope>
    <source>
        <strain evidence="2">Pseudo-F2</strain>
    </source>
</reference>
<name>A0AAN7FL96_QUERU</name>
<dbReference type="AlphaFoldDB" id="A0AAN7FL96"/>
<proteinExistence type="predicted"/>
<comment type="caution">
    <text evidence="2">The sequence shown here is derived from an EMBL/GenBank/DDBJ whole genome shotgun (WGS) entry which is preliminary data.</text>
</comment>
<evidence type="ECO:0008006" key="4">
    <source>
        <dbReference type="Google" id="ProtNLM"/>
    </source>
</evidence>